<keyword evidence="2" id="KW-1185">Reference proteome</keyword>
<reference evidence="1" key="2">
    <citation type="submission" date="2015-06" db="UniProtKB">
        <authorList>
            <consortium name="EnsemblProtists"/>
        </authorList>
    </citation>
    <scope>IDENTIFICATION</scope>
    <source>
        <strain evidence="1">Emoy2</strain>
    </source>
</reference>
<accession>M4BQ09</accession>
<organism evidence="1 2">
    <name type="scientific">Hyaloperonospora arabidopsidis (strain Emoy2)</name>
    <name type="common">Downy mildew agent</name>
    <name type="synonym">Peronospora arabidopsidis</name>
    <dbReference type="NCBI Taxonomy" id="559515"/>
    <lineage>
        <taxon>Eukaryota</taxon>
        <taxon>Sar</taxon>
        <taxon>Stramenopiles</taxon>
        <taxon>Oomycota</taxon>
        <taxon>Peronosporomycetes</taxon>
        <taxon>Peronosporales</taxon>
        <taxon>Peronosporaceae</taxon>
        <taxon>Hyaloperonospora</taxon>
    </lineage>
</organism>
<dbReference type="EnsemblProtists" id="HpaT808498">
    <property type="protein sequence ID" value="HpaP808498"/>
    <property type="gene ID" value="HpaG808498"/>
</dbReference>
<name>M4BQ09_HYAAE</name>
<dbReference type="HOGENOM" id="CLU_2311575_0_0_1"/>
<dbReference type="InParanoid" id="M4BQ09"/>
<evidence type="ECO:0000313" key="2">
    <source>
        <dbReference type="Proteomes" id="UP000011713"/>
    </source>
</evidence>
<protein>
    <submittedName>
        <fullName evidence="1">Uncharacterized protein</fullName>
    </submittedName>
</protein>
<reference evidence="2" key="1">
    <citation type="journal article" date="2010" name="Science">
        <title>Signatures of adaptation to obligate biotrophy in the Hyaloperonospora arabidopsidis genome.</title>
        <authorList>
            <person name="Baxter L."/>
            <person name="Tripathy S."/>
            <person name="Ishaque N."/>
            <person name="Boot N."/>
            <person name="Cabral A."/>
            <person name="Kemen E."/>
            <person name="Thines M."/>
            <person name="Ah-Fong A."/>
            <person name="Anderson R."/>
            <person name="Badejoko W."/>
            <person name="Bittner-Eddy P."/>
            <person name="Boore J.L."/>
            <person name="Chibucos M.C."/>
            <person name="Coates M."/>
            <person name="Dehal P."/>
            <person name="Delehaunty K."/>
            <person name="Dong S."/>
            <person name="Downton P."/>
            <person name="Dumas B."/>
            <person name="Fabro G."/>
            <person name="Fronick C."/>
            <person name="Fuerstenberg S.I."/>
            <person name="Fulton L."/>
            <person name="Gaulin E."/>
            <person name="Govers F."/>
            <person name="Hughes L."/>
            <person name="Humphray S."/>
            <person name="Jiang R.H."/>
            <person name="Judelson H."/>
            <person name="Kamoun S."/>
            <person name="Kyung K."/>
            <person name="Meijer H."/>
            <person name="Minx P."/>
            <person name="Morris P."/>
            <person name="Nelson J."/>
            <person name="Phuntumart V."/>
            <person name="Qutob D."/>
            <person name="Rehmany A."/>
            <person name="Rougon-Cardoso A."/>
            <person name="Ryden P."/>
            <person name="Torto-Alalibo T."/>
            <person name="Studholme D."/>
            <person name="Wang Y."/>
            <person name="Win J."/>
            <person name="Wood J."/>
            <person name="Clifton S.W."/>
            <person name="Rogers J."/>
            <person name="Van den Ackerveken G."/>
            <person name="Jones J.D."/>
            <person name="McDowell J.M."/>
            <person name="Beynon J."/>
            <person name="Tyler B.M."/>
        </authorList>
    </citation>
    <scope>NUCLEOTIDE SEQUENCE [LARGE SCALE GENOMIC DNA]</scope>
    <source>
        <strain evidence="2">Emoy2</strain>
    </source>
</reference>
<evidence type="ECO:0000313" key="1">
    <source>
        <dbReference type="EnsemblProtists" id="HpaP808498"/>
    </source>
</evidence>
<dbReference type="EMBL" id="JH598544">
    <property type="status" value="NOT_ANNOTATED_CDS"/>
    <property type="molecule type" value="Genomic_DNA"/>
</dbReference>
<dbReference type="AlphaFoldDB" id="M4BQ09"/>
<dbReference type="Proteomes" id="UP000011713">
    <property type="component" value="Unassembled WGS sequence"/>
</dbReference>
<proteinExistence type="predicted"/>
<sequence length="100" mass="11415">MYTQPDRSKAVAGSVVPTLKGVDRVELKRCSSGILSVMGRAITCLIWSNMFGRRSHWMDVMWCLRRGKFKSESWNEASLGRLQPVTATVCKTSRNFKNRF</sequence>
<dbReference type="VEuPathDB" id="FungiDB:HpaG808498"/>